<name>A0A0F8ZDT1_9ZZZZ</name>
<evidence type="ECO:0000313" key="1">
    <source>
        <dbReference type="EMBL" id="KKK84110.1"/>
    </source>
</evidence>
<protein>
    <submittedName>
        <fullName evidence="1">Uncharacterized protein</fullName>
    </submittedName>
</protein>
<accession>A0A0F8ZDT1</accession>
<feature type="non-terminal residue" evidence="1">
    <location>
        <position position="1"/>
    </location>
</feature>
<dbReference type="EMBL" id="LAZR01051919">
    <property type="protein sequence ID" value="KKK84110.1"/>
    <property type="molecule type" value="Genomic_DNA"/>
</dbReference>
<dbReference type="AlphaFoldDB" id="A0A0F8ZDT1"/>
<organism evidence="1">
    <name type="scientific">marine sediment metagenome</name>
    <dbReference type="NCBI Taxonomy" id="412755"/>
    <lineage>
        <taxon>unclassified sequences</taxon>
        <taxon>metagenomes</taxon>
        <taxon>ecological metagenomes</taxon>
    </lineage>
</organism>
<proteinExistence type="predicted"/>
<reference evidence="1" key="1">
    <citation type="journal article" date="2015" name="Nature">
        <title>Complex archaea that bridge the gap between prokaryotes and eukaryotes.</title>
        <authorList>
            <person name="Spang A."/>
            <person name="Saw J.H."/>
            <person name="Jorgensen S.L."/>
            <person name="Zaremba-Niedzwiedzka K."/>
            <person name="Martijn J."/>
            <person name="Lind A.E."/>
            <person name="van Eijk R."/>
            <person name="Schleper C."/>
            <person name="Guy L."/>
            <person name="Ettema T.J."/>
        </authorList>
    </citation>
    <scope>NUCLEOTIDE SEQUENCE</scope>
</reference>
<sequence length="277" mass="30786">IRTLLAMVTDLAVVFRGQDIIRGPLADLAVLNARVCGAPPFGMLRQFDNDQVWSVTVPICFTRTPFATNEAFPAVRRGDLRLEMTVDIDVTSVDGLVLQIETVELLDINPERHLKYVRNTVEFATTGEERVPLPIGNPLLGVLLSGDTSPITTTTTSTWEQIRTKIDNVEFGYARVNWDSLVGELLRGMRKPPLRLEDHGHRYDGSEAAFATSLEAIAKTQYLEEYGYLDFDPLGDGSYMVTTQGRNDVEIQRDSGTADTGYFYPVELLSVGRSPAR</sequence>
<comment type="caution">
    <text evidence="1">The sequence shown here is derived from an EMBL/GenBank/DDBJ whole genome shotgun (WGS) entry which is preliminary data.</text>
</comment>
<gene>
    <name evidence="1" type="ORF">LCGC14_2786640</name>
</gene>